<dbReference type="Proteomes" id="UP000054010">
    <property type="component" value="Unassembled WGS sequence"/>
</dbReference>
<dbReference type="InterPro" id="IPR013517">
    <property type="entry name" value="FG-GAP"/>
</dbReference>
<dbReference type="PANTHER" id="PTHR46580:SF4">
    <property type="entry name" value="ATP_GTP-BINDING PROTEIN"/>
    <property type="match status" value="1"/>
</dbReference>
<comment type="caution">
    <text evidence="4">The sequence shown here is derived from an EMBL/GenBank/DDBJ whole genome shotgun (WGS) entry which is preliminary data.</text>
</comment>
<sequence>MKPRLLLTDQPRWLRRIGIFGLISMLLALLPALIPAPVQANTSPLSLTWLAATSQQSRAVAWGDVDGDGDLDLAVANYGQPSRVYRNCSIRSGLPDDPCSTSSTMSNSLIWEAPAAATSVAVALVDVDGDGDLDLSLANQGAASQVYRNCSVRSGAPGDPCGTATSLTQQTIWQASDTPNTTSMAWGDVDGDGDLDLVLGNQGVASQIYRNDGLGGMGSPITWQSAPFPATQSLALADVDGDGDLDLTLGYVGAPAQLYLNSCNPSAGVCSTSFGLSLHSWVPTTGAANAAALAWADVDGDGDLDLAVGNNGASHAIFVNTCNPVGGSCSGPVGLPNTPSQSISNSSGTTSLAWGDLDGDGDSDLVVGNLESRSQVYRNTSGTLTLESTWLPSASLKTKGVAWGDLDNDGSLDLVLVNEDQPLLIYRNTLSSGFNLANGWNVPALASRAVAWGDVDGDGDLDLAIASNTNSQVLRNTCNPTPTGVCSQAPAFDPVPFWQDTSNLNANAIAWGDLNHDGRLDLAIGGAGSVLLLQNNGSGFTSSSITISSGTVRSLAWGDVNGDGDLDLAVGVDPGSVLYQNNCNPNAAGTCTGSGFSVSTDLAASATSDTYALAWGDMDGDGDLDLALANSSSAGQFYRNTNGQLSLDASVWQATSNSQARALAWGDVDADGDLDLVIGALNQPNQLYRNLKGTLVLDTTWISELTATSALAWGDVDADGDLDLLVANRDNQASQLYRNSAGTLTLDANWQPAGADARGIALADADLDGDLDVALAVFNAAGQIYHNGLAGVATPNDTPPQVRIQAPDTPAGNLLATARYIQTSSMTLPVSISDPQSNHVGALRAFYSLDGGGTWQPALMSNSDLQAIPAPASGNRIDLSWDTFTSGFFGSSDTVMIRLQAAVTSGPGTGSSGTYRYTSQTAGSVARAMGASSTMLFRVRGTQIRVLLDGAPVADALVYRLGATQNRGGIALRDNTGTTLTTNAQGYLMGRGVVAEGDYLAALAPAPSQPSGLRDARLFYTSPINTNTGQPTYQVARQVTSVQTLNATTGNPLYLFDLPVYVEWDVRNDPAFLLRLQSDLERASELLYDWTDGQAALGALRIVADGSNPPLAGIHVYATNRLRPYADLGGIAESSIVDDPITQRTYTPGSVSMGSVWSRYGGHNGSVAEDWARALAHEIGHYAFFLDDNYIGRDSSGTMISISTCPGAMSDPYRDDYSEFHPRTAAWDANCSRTFSQLELQRADWETIKRFYPTMNDPASFNAVPGPSALRLALTSVAIQGSLPQTALTTPIIALQYENGSRYTYMPGSRARAFLFKQDGSKALDLGAPTRDQVTAYGAAAGDTLCVYDPPADLVGCTIISASTSLITLNSRPNWHPDVIMTPVGNDALTISIPAAGVAAARPNLTLEARIFPLVGNPVGATLVLSPDKTTYTATLSVADVQYAKVLVREPPSPGQAPDLMVVADYVRVGSVPAASPAGPPNNQPCNNPQCRNAPVAISTDGQLMIYSNQLGDDQYYSIQSSTQIPTPPPWMVVVGQAYRVISNLNATQMADNQMAVTIAYLEHEMPAGTEGGLALYYWSAGTGWRQLRTTHNDTDHNEIAAMAVGPGIYALMTQLDVREGWNLISYPWPNSESISAATSRLNAQAGLHYTTIHGHTPTDSANPWKVYDYAVPEWVNDLNQLAYGNGYWFIVPPNGAPPQLNASLDTVPQPPATFYATLVSAASVGQVVEARSGTTVCATSQMTHPSQMKIKVPATSLTTPLGCGIPGQTLTFYVAGQEVGTAIWENSRPIEIMQYGVYLPWVSR</sequence>
<reference evidence="4 5" key="1">
    <citation type="journal article" date="2011" name="J. Bacteriol.">
        <title>Draft genome sequence of the anoxygenic filamentous phototrophic bacterium Oscillochloris trichoides subsp. DG-6.</title>
        <authorList>
            <person name="Kuznetsov B.B."/>
            <person name="Ivanovsky R.N."/>
            <person name="Keppen O.I."/>
            <person name="Sukhacheva M.V."/>
            <person name="Bumazhkin B.K."/>
            <person name="Patutina E.O."/>
            <person name="Beletsky A.V."/>
            <person name="Mardanov A.V."/>
            <person name="Baslerov R.V."/>
            <person name="Panteleeva A.N."/>
            <person name="Kolganova T.V."/>
            <person name="Ravin N.V."/>
            <person name="Skryabin K.G."/>
        </authorList>
    </citation>
    <scope>NUCLEOTIDE SEQUENCE [LARGE SCALE GENOMIC DNA]</scope>
    <source>
        <strain evidence="4 5">DG-6</strain>
    </source>
</reference>
<evidence type="ECO:0000313" key="5">
    <source>
        <dbReference type="Proteomes" id="UP000054010"/>
    </source>
</evidence>
<keyword evidence="3" id="KW-0325">Glycoprotein</keyword>
<dbReference type="SUPFAM" id="SSF69318">
    <property type="entry name" value="Integrin alpha N-terminal domain"/>
    <property type="match status" value="2"/>
</dbReference>
<dbReference type="HOGENOM" id="CLU_242556_0_0_0"/>
<dbReference type="EMBL" id="ADVR01000077">
    <property type="protein sequence ID" value="EFO80257.1"/>
    <property type="molecule type" value="Genomic_DNA"/>
</dbReference>
<keyword evidence="1" id="KW-0732">Signal</keyword>
<dbReference type="Pfam" id="PF01839">
    <property type="entry name" value="FG-GAP"/>
    <property type="match status" value="1"/>
</dbReference>
<organism evidence="4 5">
    <name type="scientific">Oscillochloris trichoides DG-6</name>
    <dbReference type="NCBI Taxonomy" id="765420"/>
    <lineage>
        <taxon>Bacteria</taxon>
        <taxon>Bacillati</taxon>
        <taxon>Chloroflexota</taxon>
        <taxon>Chloroflexia</taxon>
        <taxon>Chloroflexales</taxon>
        <taxon>Chloroflexineae</taxon>
        <taxon>Oscillochloridaceae</taxon>
        <taxon>Oscillochloris</taxon>
    </lineage>
</organism>
<gene>
    <name evidence="4" type="ORF">OSCT_1861</name>
</gene>
<dbReference type="STRING" id="765420.OSCT_1861"/>
<evidence type="ECO:0000256" key="1">
    <source>
        <dbReference type="ARBA" id="ARBA00022729"/>
    </source>
</evidence>
<evidence type="ECO:0000256" key="3">
    <source>
        <dbReference type="ARBA" id="ARBA00023180"/>
    </source>
</evidence>
<dbReference type="Gene3D" id="2.130.10.130">
    <property type="entry name" value="Integrin alpha, N-terminal"/>
    <property type="match status" value="4"/>
</dbReference>
<evidence type="ECO:0000256" key="2">
    <source>
        <dbReference type="ARBA" id="ARBA00022737"/>
    </source>
</evidence>
<dbReference type="eggNOG" id="COG2931">
    <property type="taxonomic scope" value="Bacteria"/>
</dbReference>
<keyword evidence="2" id="KW-0677">Repeat</keyword>
<dbReference type="SMART" id="SM00191">
    <property type="entry name" value="Int_alpha"/>
    <property type="match status" value="4"/>
</dbReference>
<proteinExistence type="predicted"/>
<dbReference type="OrthoDB" id="134663at2"/>
<keyword evidence="5" id="KW-1185">Reference proteome</keyword>
<evidence type="ECO:0000313" key="4">
    <source>
        <dbReference type="EMBL" id="EFO80257.1"/>
    </source>
</evidence>
<dbReference type="PANTHER" id="PTHR46580">
    <property type="entry name" value="SENSOR KINASE-RELATED"/>
    <property type="match status" value="1"/>
</dbReference>
<protein>
    <submittedName>
        <fullName evidence="4">Proprotein convertase P</fullName>
    </submittedName>
</protein>
<accession>E1IEW0</accession>
<name>E1IEW0_9CHLR</name>
<dbReference type="InterPro" id="IPR028994">
    <property type="entry name" value="Integrin_alpha_N"/>
</dbReference>
<dbReference type="InterPro" id="IPR013519">
    <property type="entry name" value="Int_alpha_beta-p"/>
</dbReference>
<dbReference type="Pfam" id="PF13517">
    <property type="entry name" value="FG-GAP_3"/>
    <property type="match status" value="5"/>
</dbReference>